<evidence type="ECO:0000313" key="2">
    <source>
        <dbReference type="Proteomes" id="UP000639643"/>
    </source>
</evidence>
<dbReference type="AlphaFoldDB" id="A0A8H6N451"/>
<dbReference type="EMBL" id="WIGM01000628">
    <property type="protein sequence ID" value="KAF6818806.1"/>
    <property type="molecule type" value="Genomic_DNA"/>
</dbReference>
<organism evidence="1 2">
    <name type="scientific">Colletotrichum musicola</name>
    <dbReference type="NCBI Taxonomy" id="2175873"/>
    <lineage>
        <taxon>Eukaryota</taxon>
        <taxon>Fungi</taxon>
        <taxon>Dikarya</taxon>
        <taxon>Ascomycota</taxon>
        <taxon>Pezizomycotina</taxon>
        <taxon>Sordariomycetes</taxon>
        <taxon>Hypocreomycetidae</taxon>
        <taxon>Glomerellales</taxon>
        <taxon>Glomerellaceae</taxon>
        <taxon>Colletotrichum</taxon>
        <taxon>Colletotrichum orchidearum species complex</taxon>
    </lineage>
</organism>
<sequence length="101" mass="11433">MASITRSQSRRTIEAEAPRCYFAVPREILFMIAEHLPPAFYAALAMTSKSTFNSLCPTGKFAKMDKENRISLLVLFEKHCPKSFLCFGCGRLQPLNRDSEV</sequence>
<name>A0A8H6N451_9PEZI</name>
<evidence type="ECO:0008006" key="3">
    <source>
        <dbReference type="Google" id="ProtNLM"/>
    </source>
</evidence>
<dbReference type="OrthoDB" id="3766406at2759"/>
<keyword evidence="2" id="KW-1185">Reference proteome</keyword>
<comment type="caution">
    <text evidence="1">The sequence shown here is derived from an EMBL/GenBank/DDBJ whole genome shotgun (WGS) entry which is preliminary data.</text>
</comment>
<reference evidence="1" key="1">
    <citation type="journal article" date="2020" name="Phytopathology">
        <title>Genome Sequence Resources of Colletotrichum truncatum, C. plurivorum, C. musicola, and C. sojae: Four Species Pathogenic to Soybean (Glycine max).</title>
        <authorList>
            <person name="Rogerio F."/>
            <person name="Boufleur T.R."/>
            <person name="Ciampi-Guillardi M."/>
            <person name="Sukno S.A."/>
            <person name="Thon M.R."/>
            <person name="Massola Junior N.S."/>
            <person name="Baroncelli R."/>
        </authorList>
    </citation>
    <scope>NUCLEOTIDE SEQUENCE</scope>
    <source>
        <strain evidence="1">LFN0074</strain>
    </source>
</reference>
<evidence type="ECO:0000313" key="1">
    <source>
        <dbReference type="EMBL" id="KAF6818806.1"/>
    </source>
</evidence>
<gene>
    <name evidence="1" type="ORF">CMUS01_11855</name>
</gene>
<dbReference type="Proteomes" id="UP000639643">
    <property type="component" value="Unassembled WGS sequence"/>
</dbReference>
<accession>A0A8H6N451</accession>
<protein>
    <recommendedName>
        <fullName evidence="3">F-box domain-containing protein</fullName>
    </recommendedName>
</protein>
<proteinExistence type="predicted"/>